<sequence precursor="true">MKFYKNSFKYMILSFVSIFLGCFSVPIASQVIGENDDVITQFKNTRQNYSVQLSSFVIPSGESGPKTAEDELDRLIKLANTKRYNLRSHPLFSFKLKHNNWVYCAVGSFNNEQAAQLLVNYINETMFPKEKAIILIPNPNILDLRLEFVVFRPKSS</sequence>
<protein>
    <recommendedName>
        <fullName evidence="4">SPOR domain-containing protein</fullName>
    </recommendedName>
</protein>
<gene>
    <name evidence="2" type="ORF">Cva_00097</name>
</gene>
<feature type="chain" id="PRO_5005512659" description="SPOR domain-containing protein" evidence="1">
    <location>
        <begin position="29"/>
        <end position="156"/>
    </location>
</feature>
<evidence type="ECO:0000313" key="2">
    <source>
        <dbReference type="EMBL" id="GAO97465.1"/>
    </source>
</evidence>
<evidence type="ECO:0008006" key="4">
    <source>
        <dbReference type="Google" id="ProtNLM"/>
    </source>
</evidence>
<dbReference type="Proteomes" id="UP000036771">
    <property type="component" value="Unassembled WGS sequence"/>
</dbReference>
<proteinExistence type="predicted"/>
<name>A0A0K8MAF3_9PROT</name>
<keyword evidence="1" id="KW-0732">Signal</keyword>
<reference evidence="2 3" key="1">
    <citation type="submission" date="2015-03" db="EMBL/GenBank/DDBJ databases">
        <title>Caedibacter varicaedens, whole genome shotgun sequence.</title>
        <authorList>
            <person name="Suzuki H."/>
            <person name="Dapper A.L."/>
            <person name="Gibson A.K."/>
            <person name="Jackson C."/>
            <person name="Lee H."/>
            <person name="Pejaver V.R."/>
            <person name="Doak T."/>
            <person name="Lynch M."/>
        </authorList>
    </citation>
    <scope>NUCLEOTIDE SEQUENCE [LARGE SCALE GENOMIC DNA]</scope>
</reference>
<dbReference type="EMBL" id="BBVC01000005">
    <property type="protein sequence ID" value="GAO97465.1"/>
    <property type="molecule type" value="Genomic_DNA"/>
</dbReference>
<evidence type="ECO:0000256" key="1">
    <source>
        <dbReference type="SAM" id="SignalP"/>
    </source>
</evidence>
<feature type="signal peptide" evidence="1">
    <location>
        <begin position="1"/>
        <end position="28"/>
    </location>
</feature>
<comment type="caution">
    <text evidence="2">The sequence shown here is derived from an EMBL/GenBank/DDBJ whole genome shotgun (WGS) entry which is preliminary data.</text>
</comment>
<evidence type="ECO:0000313" key="3">
    <source>
        <dbReference type="Proteomes" id="UP000036771"/>
    </source>
</evidence>
<dbReference type="AlphaFoldDB" id="A0A0K8MAF3"/>
<organism evidence="2 3">
    <name type="scientific">Caedimonas varicaedens</name>
    <dbReference type="NCBI Taxonomy" id="1629334"/>
    <lineage>
        <taxon>Bacteria</taxon>
        <taxon>Pseudomonadati</taxon>
        <taxon>Pseudomonadota</taxon>
        <taxon>Alphaproteobacteria</taxon>
        <taxon>Holosporales</taxon>
        <taxon>Caedimonadaceae</taxon>
        <taxon>Caedimonas</taxon>
    </lineage>
</organism>
<dbReference type="PROSITE" id="PS51257">
    <property type="entry name" value="PROKAR_LIPOPROTEIN"/>
    <property type="match status" value="1"/>
</dbReference>
<accession>A0A0K8MAF3</accession>
<keyword evidence="3" id="KW-1185">Reference proteome</keyword>